<evidence type="ECO:0000313" key="2">
    <source>
        <dbReference type="EMBL" id="MFC7062081.1"/>
    </source>
</evidence>
<organism evidence="2 3">
    <name type="scientific">Halobacillus seohaensis</name>
    <dbReference type="NCBI Taxonomy" id="447421"/>
    <lineage>
        <taxon>Bacteria</taxon>
        <taxon>Bacillati</taxon>
        <taxon>Bacillota</taxon>
        <taxon>Bacilli</taxon>
        <taxon>Bacillales</taxon>
        <taxon>Bacillaceae</taxon>
        <taxon>Halobacillus</taxon>
    </lineage>
</organism>
<dbReference type="EMBL" id="JBHSZV010000023">
    <property type="protein sequence ID" value="MFC7062081.1"/>
    <property type="molecule type" value="Genomic_DNA"/>
</dbReference>
<feature type="transmembrane region" description="Helical" evidence="1">
    <location>
        <begin position="63"/>
        <end position="83"/>
    </location>
</feature>
<reference evidence="3" key="1">
    <citation type="journal article" date="2019" name="Int. J. Syst. Evol. Microbiol.">
        <title>The Global Catalogue of Microorganisms (GCM) 10K type strain sequencing project: providing services to taxonomists for standard genome sequencing and annotation.</title>
        <authorList>
            <consortium name="The Broad Institute Genomics Platform"/>
            <consortium name="The Broad Institute Genome Sequencing Center for Infectious Disease"/>
            <person name="Wu L."/>
            <person name="Ma J."/>
        </authorList>
    </citation>
    <scope>NUCLEOTIDE SEQUENCE [LARGE SCALE GENOMIC DNA]</scope>
    <source>
        <strain evidence="3">CGMCC 4.1621</strain>
    </source>
</reference>
<keyword evidence="3" id="KW-1185">Reference proteome</keyword>
<keyword evidence="1" id="KW-1133">Transmembrane helix</keyword>
<dbReference type="RefSeq" id="WP_204711942.1">
    <property type="nucleotide sequence ID" value="NZ_JBHSZV010000023.1"/>
</dbReference>
<feature type="transmembrane region" description="Helical" evidence="1">
    <location>
        <begin position="121"/>
        <end position="142"/>
    </location>
</feature>
<feature type="transmembrane region" description="Helical" evidence="1">
    <location>
        <begin position="6"/>
        <end position="24"/>
    </location>
</feature>
<sequence length="157" mass="18250">MGFTLFFFVAWLIVAVFIIIKETLSITENTFVFLIILIININWSWIMYEELKLVKVTESPIDYTAFLLFRSIIIPMVIVVQLNLIERTKIFAKKFLVSIGSLSLLLLLTAANVFLDITSWVNWNLAYDALYFVVLHIIAVYLTKFYRKTSSSEVNYS</sequence>
<gene>
    <name evidence="2" type="ORF">ACFQIC_09435</name>
</gene>
<evidence type="ECO:0008006" key="4">
    <source>
        <dbReference type="Google" id="ProtNLM"/>
    </source>
</evidence>
<dbReference type="Proteomes" id="UP001596410">
    <property type="component" value="Unassembled WGS sequence"/>
</dbReference>
<name>A0ABW2EMD0_9BACI</name>
<feature type="transmembrane region" description="Helical" evidence="1">
    <location>
        <begin position="95"/>
        <end position="115"/>
    </location>
</feature>
<evidence type="ECO:0000313" key="3">
    <source>
        <dbReference type="Proteomes" id="UP001596410"/>
    </source>
</evidence>
<evidence type="ECO:0000256" key="1">
    <source>
        <dbReference type="SAM" id="Phobius"/>
    </source>
</evidence>
<accession>A0ABW2EMD0</accession>
<comment type="caution">
    <text evidence="2">The sequence shown here is derived from an EMBL/GenBank/DDBJ whole genome shotgun (WGS) entry which is preliminary data.</text>
</comment>
<feature type="transmembrane region" description="Helical" evidence="1">
    <location>
        <begin position="31"/>
        <end position="48"/>
    </location>
</feature>
<keyword evidence="1" id="KW-0812">Transmembrane</keyword>
<protein>
    <recommendedName>
        <fullName evidence="4">Histidine kinase N-terminal 7TM region domain-containing protein</fullName>
    </recommendedName>
</protein>
<keyword evidence="1" id="KW-0472">Membrane</keyword>
<proteinExistence type="predicted"/>